<organism evidence="1 2">
    <name type="scientific">Marasmius oreades</name>
    <name type="common">fairy-ring Marasmius</name>
    <dbReference type="NCBI Taxonomy" id="181124"/>
    <lineage>
        <taxon>Eukaryota</taxon>
        <taxon>Fungi</taxon>
        <taxon>Dikarya</taxon>
        <taxon>Basidiomycota</taxon>
        <taxon>Agaricomycotina</taxon>
        <taxon>Agaricomycetes</taxon>
        <taxon>Agaricomycetidae</taxon>
        <taxon>Agaricales</taxon>
        <taxon>Marasmiineae</taxon>
        <taxon>Marasmiaceae</taxon>
        <taxon>Marasmius</taxon>
    </lineage>
</organism>
<gene>
    <name evidence="1" type="ORF">E1B28_001817</name>
</gene>
<dbReference type="EMBL" id="CM032181">
    <property type="protein sequence ID" value="KAG7100031.1"/>
    <property type="molecule type" value="Genomic_DNA"/>
</dbReference>
<proteinExistence type="predicted"/>
<dbReference type="RefSeq" id="XP_043016501.1">
    <property type="nucleotide sequence ID" value="XM_043147787.1"/>
</dbReference>
<accession>A0A9P8AFK6</accession>
<sequence length="99" mass="11504">METIDAHRYHKTEVQAPKTTIPKPKKVVWKVPDLVCRKWLYAHDWKKVPGNETKSKSMFLEHRVEFEKTEKDGRSLQALSEVITREECRGGPGQQEGQS</sequence>
<evidence type="ECO:0000313" key="1">
    <source>
        <dbReference type="EMBL" id="KAG7100031.1"/>
    </source>
</evidence>
<protein>
    <submittedName>
        <fullName evidence="1">Uncharacterized protein</fullName>
    </submittedName>
</protein>
<dbReference type="Proteomes" id="UP001049176">
    <property type="component" value="Chromosome 1"/>
</dbReference>
<keyword evidence="2" id="KW-1185">Reference proteome</keyword>
<comment type="caution">
    <text evidence="1">The sequence shown here is derived from an EMBL/GenBank/DDBJ whole genome shotgun (WGS) entry which is preliminary data.</text>
</comment>
<dbReference type="KEGG" id="more:E1B28_001817"/>
<name>A0A9P8AFK6_9AGAR</name>
<evidence type="ECO:0000313" key="2">
    <source>
        <dbReference type="Proteomes" id="UP001049176"/>
    </source>
</evidence>
<dbReference type="AlphaFoldDB" id="A0A9P8AFK6"/>
<reference evidence="1" key="1">
    <citation type="journal article" date="2021" name="Genome Biol. Evol.">
        <title>The assembled and annotated genome of the fairy-ring fungus Marasmius oreades.</title>
        <authorList>
            <person name="Hiltunen M."/>
            <person name="Ament-Velasquez S.L."/>
            <person name="Johannesson H."/>
        </authorList>
    </citation>
    <scope>NUCLEOTIDE SEQUENCE</scope>
    <source>
        <strain evidence="1">03SP1</strain>
    </source>
</reference>
<dbReference type="GeneID" id="66070893"/>